<reference evidence="2" key="1">
    <citation type="journal article" date="2015" name="J. Biotechnol.">
        <title>The structure of the Cyberlindnera jadinii genome and its relation to Candida utilis analyzed by the occurrence of single nucleotide polymorphisms.</title>
        <authorList>
            <person name="Rupp O."/>
            <person name="Brinkrolf K."/>
            <person name="Buerth C."/>
            <person name="Kunigo M."/>
            <person name="Schneider J."/>
            <person name="Jaenicke S."/>
            <person name="Goesmann A."/>
            <person name="Puehler A."/>
            <person name="Jaeger K.-E."/>
            <person name="Ernst J.F."/>
        </authorList>
    </citation>
    <scope>NUCLEOTIDE SEQUENCE [LARGE SCALE GENOMIC DNA]</scope>
    <source>
        <strain evidence="2">ATCC 18201 / CBS 1600 / BCRC 20928 / JCM 3617 / NBRC 0987 / NRRL Y-1542</strain>
    </source>
</reference>
<accession>A0A0H5CBF7</accession>
<organism evidence="1 2">
    <name type="scientific">Cyberlindnera jadinii (strain ATCC 18201 / CBS 1600 / BCRC 20928 / JCM 3617 / NBRC 0987 / NRRL Y-1542)</name>
    <name type="common">Torula yeast</name>
    <name type="synonym">Candida utilis</name>
    <dbReference type="NCBI Taxonomy" id="983966"/>
    <lineage>
        <taxon>Eukaryota</taxon>
        <taxon>Fungi</taxon>
        <taxon>Dikarya</taxon>
        <taxon>Ascomycota</taxon>
        <taxon>Saccharomycotina</taxon>
        <taxon>Saccharomycetes</taxon>
        <taxon>Phaffomycetales</taxon>
        <taxon>Phaffomycetaceae</taxon>
        <taxon>Cyberlindnera</taxon>
    </lineage>
</organism>
<evidence type="ECO:0000313" key="2">
    <source>
        <dbReference type="Proteomes" id="UP000038830"/>
    </source>
</evidence>
<gene>
    <name evidence="1" type="ORF">BN1211_1719</name>
</gene>
<dbReference type="AlphaFoldDB" id="A0A0H5CBF7"/>
<name>A0A0H5CBF7_CYBJN</name>
<proteinExistence type="predicted"/>
<dbReference type="EMBL" id="CDQK01000002">
    <property type="protein sequence ID" value="CEP21589.1"/>
    <property type="molecule type" value="Genomic_DNA"/>
</dbReference>
<sequence length="249" mass="28026">MSDSKVFKLRKYSSLRAGVWDHFPSRNDISLVVLGGNVFKVIWRATDGKVEFSLAEVDGLSVFHRDTSMGFSYMSLGNGLSEHVKFQIKFISASEIQSCCNYLKTLPISLVDTQVSQSVFPSDGAFLFSQKSQLHDLNNFQGTYAANLEPRGNELESLDFANLLPPVSLSPISFPCDPLKDEGMYQALSQILNYDSPGKKFSKSTSQSNCNEMSDEELQKYIVEKIKDENFMKSVERVELILKRLQETT</sequence>
<protein>
    <submittedName>
        <fullName evidence="1">Uncharacterized protein</fullName>
    </submittedName>
</protein>
<dbReference type="Proteomes" id="UP000038830">
    <property type="component" value="Unassembled WGS sequence"/>
</dbReference>
<evidence type="ECO:0000313" key="1">
    <source>
        <dbReference type="EMBL" id="CEP21589.1"/>
    </source>
</evidence>